<dbReference type="PROSITE" id="PS50146">
    <property type="entry name" value="DAGK"/>
    <property type="match status" value="1"/>
</dbReference>
<dbReference type="SMART" id="SM00046">
    <property type="entry name" value="DAGKc"/>
    <property type="match status" value="1"/>
</dbReference>
<keyword evidence="4" id="KW-0067">ATP-binding</keyword>
<dbReference type="PANTHER" id="PTHR12358:SF54">
    <property type="entry name" value="SPHINGOSINE KINASE RELATED PROTEIN"/>
    <property type="match status" value="1"/>
</dbReference>
<name>A0A517P7A6_9PLAN</name>
<dbReference type="EC" id="2.7.1.107" evidence="6"/>
<sequence>MIFNPAAGRRRARRRLAGFLARWGDRVTLRPTARPGHAAELAAAAVREGFETIAAAGGDGTVHEVADGLLRAADQTAGQATDQGESGAAPVFAVVPIGSANDYAHSLQRQFGTAPLDAPEAHPVDVGRLSWTAADGAPRDRYFVCCCGAGLPGRVTLESRKIGWLQGVPLYGLAALRALRAAGPPEEWTVQYDDEPPTTGPTQSVHALLGRREGGFLLAPDARLDDGLFDTLRLGPASRWGMLKLLPGLARRGPPTDHPHVELGRRRSIQIDSPSPLAVHADGELALIPADAVRSVRLDLLPGRLRAKVCAVG</sequence>
<dbReference type="Proteomes" id="UP000318741">
    <property type="component" value="Chromosome"/>
</dbReference>
<organism evidence="6 7">
    <name type="scientific">Alienimonas californiensis</name>
    <dbReference type="NCBI Taxonomy" id="2527989"/>
    <lineage>
        <taxon>Bacteria</taxon>
        <taxon>Pseudomonadati</taxon>
        <taxon>Planctomycetota</taxon>
        <taxon>Planctomycetia</taxon>
        <taxon>Planctomycetales</taxon>
        <taxon>Planctomycetaceae</taxon>
        <taxon>Alienimonas</taxon>
    </lineage>
</organism>
<dbReference type="Pfam" id="PF19279">
    <property type="entry name" value="YegS_C"/>
    <property type="match status" value="1"/>
</dbReference>
<dbReference type="InterPro" id="IPR045540">
    <property type="entry name" value="YegS/DAGK_C"/>
</dbReference>
<dbReference type="Pfam" id="PF00781">
    <property type="entry name" value="DAGK_cat"/>
    <property type="match status" value="1"/>
</dbReference>
<dbReference type="GO" id="GO:0005524">
    <property type="term" value="F:ATP binding"/>
    <property type="evidence" value="ECO:0007669"/>
    <property type="project" value="UniProtKB-KW"/>
</dbReference>
<dbReference type="InterPro" id="IPR001206">
    <property type="entry name" value="Diacylglycerol_kinase_cat_dom"/>
</dbReference>
<evidence type="ECO:0000259" key="5">
    <source>
        <dbReference type="PROSITE" id="PS50146"/>
    </source>
</evidence>
<keyword evidence="3 6" id="KW-0418">Kinase</keyword>
<dbReference type="AlphaFoldDB" id="A0A517P7A6"/>
<keyword evidence="2" id="KW-0547">Nucleotide-binding</keyword>
<dbReference type="KEGG" id="acaf:CA12_13410"/>
<dbReference type="SUPFAM" id="SSF111331">
    <property type="entry name" value="NAD kinase/diacylglycerol kinase-like"/>
    <property type="match status" value="1"/>
</dbReference>
<evidence type="ECO:0000256" key="4">
    <source>
        <dbReference type="ARBA" id="ARBA00022840"/>
    </source>
</evidence>
<dbReference type="Gene3D" id="2.60.200.40">
    <property type="match status" value="1"/>
</dbReference>
<evidence type="ECO:0000256" key="2">
    <source>
        <dbReference type="ARBA" id="ARBA00022741"/>
    </source>
</evidence>
<dbReference type="EMBL" id="CP036265">
    <property type="protein sequence ID" value="QDT15258.1"/>
    <property type="molecule type" value="Genomic_DNA"/>
</dbReference>
<proteinExistence type="predicted"/>
<reference evidence="6 7" key="1">
    <citation type="submission" date="2019-02" db="EMBL/GenBank/DDBJ databases">
        <title>Deep-cultivation of Planctomycetes and their phenomic and genomic characterization uncovers novel biology.</title>
        <authorList>
            <person name="Wiegand S."/>
            <person name="Jogler M."/>
            <person name="Boedeker C."/>
            <person name="Pinto D."/>
            <person name="Vollmers J."/>
            <person name="Rivas-Marin E."/>
            <person name="Kohn T."/>
            <person name="Peeters S.H."/>
            <person name="Heuer A."/>
            <person name="Rast P."/>
            <person name="Oberbeckmann S."/>
            <person name="Bunk B."/>
            <person name="Jeske O."/>
            <person name="Meyerdierks A."/>
            <person name="Storesund J.E."/>
            <person name="Kallscheuer N."/>
            <person name="Luecker S."/>
            <person name="Lage O.M."/>
            <person name="Pohl T."/>
            <person name="Merkel B.J."/>
            <person name="Hornburger P."/>
            <person name="Mueller R.-W."/>
            <person name="Bruemmer F."/>
            <person name="Labrenz M."/>
            <person name="Spormann A.M."/>
            <person name="Op den Camp H."/>
            <person name="Overmann J."/>
            <person name="Amann R."/>
            <person name="Jetten M.S.M."/>
            <person name="Mascher T."/>
            <person name="Medema M.H."/>
            <person name="Devos D.P."/>
            <person name="Kaster A.-K."/>
            <person name="Ovreas L."/>
            <person name="Rohde M."/>
            <person name="Galperin M.Y."/>
            <person name="Jogler C."/>
        </authorList>
    </citation>
    <scope>NUCLEOTIDE SEQUENCE [LARGE SCALE GENOMIC DNA]</scope>
    <source>
        <strain evidence="6 7">CA12</strain>
    </source>
</reference>
<evidence type="ECO:0000313" key="6">
    <source>
        <dbReference type="EMBL" id="QDT15258.1"/>
    </source>
</evidence>
<gene>
    <name evidence="6" type="primary">dagK</name>
    <name evidence="6" type="ORF">CA12_13410</name>
</gene>
<dbReference type="GO" id="GO:0004143">
    <property type="term" value="F:ATP-dependent diacylglycerol kinase activity"/>
    <property type="evidence" value="ECO:0007669"/>
    <property type="project" value="UniProtKB-EC"/>
</dbReference>
<accession>A0A517P7A6</accession>
<keyword evidence="7" id="KW-1185">Reference proteome</keyword>
<dbReference type="InterPro" id="IPR017438">
    <property type="entry name" value="ATP-NAD_kinase_N"/>
</dbReference>
<dbReference type="InterPro" id="IPR016064">
    <property type="entry name" value="NAD/diacylglycerol_kinase_sf"/>
</dbReference>
<feature type="domain" description="DAGKc" evidence="5">
    <location>
        <begin position="1"/>
        <end position="132"/>
    </location>
</feature>
<dbReference type="Gene3D" id="3.40.50.10330">
    <property type="entry name" value="Probable inorganic polyphosphate/atp-NAD kinase, domain 1"/>
    <property type="match status" value="1"/>
</dbReference>
<keyword evidence="1 6" id="KW-0808">Transferase</keyword>
<dbReference type="PANTHER" id="PTHR12358">
    <property type="entry name" value="SPHINGOSINE KINASE"/>
    <property type="match status" value="1"/>
</dbReference>
<evidence type="ECO:0000256" key="3">
    <source>
        <dbReference type="ARBA" id="ARBA00022777"/>
    </source>
</evidence>
<dbReference type="InterPro" id="IPR050187">
    <property type="entry name" value="Lipid_Phosphate_FormReg"/>
</dbReference>
<evidence type="ECO:0000313" key="7">
    <source>
        <dbReference type="Proteomes" id="UP000318741"/>
    </source>
</evidence>
<protein>
    <submittedName>
        <fullName evidence="6">Diacylglycerol kinase</fullName>
        <ecNumber evidence="6">2.7.1.107</ecNumber>
    </submittedName>
</protein>
<evidence type="ECO:0000256" key="1">
    <source>
        <dbReference type="ARBA" id="ARBA00022679"/>
    </source>
</evidence>